<name>A0ABU0E3P0_9FIRM</name>
<dbReference type="PANTHER" id="PTHR35005:SF1">
    <property type="entry name" value="2-AMINO-5-FORMYLAMINO-6-RIBOSYLAMINOPYRIMIDIN-4(3H)-ONE 5'-MONOPHOSPHATE DEFORMYLASE"/>
    <property type="match status" value="1"/>
</dbReference>
<accession>A0ABU0E3P0</accession>
<dbReference type="RefSeq" id="WP_307408134.1">
    <property type="nucleotide sequence ID" value="NZ_JAUSUR010000003.1"/>
</dbReference>
<evidence type="ECO:0000256" key="2">
    <source>
        <dbReference type="ARBA" id="ARBA00022723"/>
    </source>
</evidence>
<proteinExistence type="inferred from homology"/>
<dbReference type="Pfam" id="PF02633">
    <property type="entry name" value="Creatininase"/>
    <property type="match status" value="1"/>
</dbReference>
<evidence type="ECO:0000256" key="5">
    <source>
        <dbReference type="ARBA" id="ARBA00024029"/>
    </source>
</evidence>
<evidence type="ECO:0000313" key="7">
    <source>
        <dbReference type="Proteomes" id="UP001230220"/>
    </source>
</evidence>
<dbReference type="InterPro" id="IPR003785">
    <property type="entry name" value="Creatininase/forma_Hydrolase"/>
</dbReference>
<evidence type="ECO:0000313" key="6">
    <source>
        <dbReference type="EMBL" id="MDQ0361425.1"/>
    </source>
</evidence>
<gene>
    <name evidence="6" type="ORF">J2S15_002172</name>
</gene>
<evidence type="ECO:0000256" key="1">
    <source>
        <dbReference type="ARBA" id="ARBA00001947"/>
    </source>
</evidence>
<evidence type="ECO:0000256" key="3">
    <source>
        <dbReference type="ARBA" id="ARBA00022801"/>
    </source>
</evidence>
<dbReference type="SUPFAM" id="SSF102215">
    <property type="entry name" value="Creatininase"/>
    <property type="match status" value="1"/>
</dbReference>
<protein>
    <submittedName>
        <fullName evidence="6">Creatinine amidohydrolase</fullName>
        <ecNumber evidence="6">3.5.2.10</ecNumber>
    </submittedName>
</protein>
<keyword evidence="2" id="KW-0479">Metal-binding</keyword>
<dbReference type="Gene3D" id="3.40.50.10310">
    <property type="entry name" value="Creatininase"/>
    <property type="match status" value="1"/>
</dbReference>
<dbReference type="GO" id="GO:0047789">
    <property type="term" value="F:creatininase activity"/>
    <property type="evidence" value="ECO:0007669"/>
    <property type="project" value="UniProtKB-EC"/>
</dbReference>
<sequence length="288" mass="32164">MEVKKHVFMKDMTWPELEERFKNTDIALIPAGQTEQHGKHLPIDVDNIICTGIAERVALATYDTAKPVVAPTIPFGYADIPYFRDFPGTFSLRAETLVDVYYDVCMSLIRQGVKKIIFINGHYPNPPFIDEAVRRAIKATGAFFAVCNFFVVPGEEVNAIFEEMGREPVWGHACLIETSVSQVFGAEVRHDLVEGNIPGPFVAELKDFVPIAPAGISIQSYEYEPTAKGQWNVPNAPGPQGDPSGYSDEIGERVIKATVDPIAKLINDIKEMKVEIKKEFFDPDLRKF</sequence>
<reference evidence="6 7" key="1">
    <citation type="submission" date="2023-07" db="EMBL/GenBank/DDBJ databases">
        <title>Genomic Encyclopedia of Type Strains, Phase IV (KMG-IV): sequencing the most valuable type-strain genomes for metagenomic binning, comparative biology and taxonomic classification.</title>
        <authorList>
            <person name="Goeker M."/>
        </authorList>
    </citation>
    <scope>NUCLEOTIDE SEQUENCE [LARGE SCALE GENOMIC DNA]</scope>
    <source>
        <strain evidence="6 7">DSM 16784</strain>
    </source>
</reference>
<comment type="cofactor">
    <cofactor evidence="1">
        <name>Zn(2+)</name>
        <dbReference type="ChEBI" id="CHEBI:29105"/>
    </cofactor>
</comment>
<dbReference type="Proteomes" id="UP001230220">
    <property type="component" value="Unassembled WGS sequence"/>
</dbReference>
<organism evidence="6 7">
    <name type="scientific">Breznakia pachnodae</name>
    <dbReference type="NCBI Taxonomy" id="265178"/>
    <lineage>
        <taxon>Bacteria</taxon>
        <taxon>Bacillati</taxon>
        <taxon>Bacillota</taxon>
        <taxon>Erysipelotrichia</taxon>
        <taxon>Erysipelotrichales</taxon>
        <taxon>Erysipelotrichaceae</taxon>
        <taxon>Breznakia</taxon>
    </lineage>
</organism>
<dbReference type="EMBL" id="JAUSUR010000003">
    <property type="protein sequence ID" value="MDQ0361425.1"/>
    <property type="molecule type" value="Genomic_DNA"/>
</dbReference>
<comment type="similarity">
    <text evidence="5">Belongs to the creatininase superfamily.</text>
</comment>
<dbReference type="InterPro" id="IPR024087">
    <property type="entry name" value="Creatininase-like_sf"/>
</dbReference>
<comment type="caution">
    <text evidence="6">The sequence shown here is derived from an EMBL/GenBank/DDBJ whole genome shotgun (WGS) entry which is preliminary data.</text>
</comment>
<dbReference type="EC" id="3.5.2.10" evidence="6"/>
<keyword evidence="7" id="KW-1185">Reference proteome</keyword>
<keyword evidence="3 6" id="KW-0378">Hydrolase</keyword>
<keyword evidence="4" id="KW-0862">Zinc</keyword>
<dbReference type="PANTHER" id="PTHR35005">
    <property type="entry name" value="3-DEHYDRO-SCYLLO-INOSOSE HYDROLASE"/>
    <property type="match status" value="1"/>
</dbReference>
<evidence type="ECO:0000256" key="4">
    <source>
        <dbReference type="ARBA" id="ARBA00022833"/>
    </source>
</evidence>